<reference evidence="6" key="1">
    <citation type="submission" date="2011-12" db="EMBL/GenBank/DDBJ databases">
        <title>The Draft Genome of Lepisosteus oculatus.</title>
        <authorList>
            <consortium name="The Broad Institute Genome Assembly &amp; Analysis Group"/>
            <consortium name="Computational R&amp;D Group"/>
            <consortium name="and Sequencing Platform"/>
            <person name="Di Palma F."/>
            <person name="Alfoldi J."/>
            <person name="Johnson J."/>
            <person name="Berlin A."/>
            <person name="Gnerre S."/>
            <person name="Jaffe D."/>
            <person name="MacCallum I."/>
            <person name="Young S."/>
            <person name="Walker B.J."/>
            <person name="Lander E.S."/>
            <person name="Lindblad-Toh K."/>
        </authorList>
    </citation>
    <scope>NUCLEOTIDE SEQUENCE [LARGE SCALE GENOMIC DNA]</scope>
</reference>
<proteinExistence type="predicted"/>
<dbReference type="Bgee" id="ENSLOCG00000013525">
    <property type="expression patterns" value="Expressed in zone of skin and 12 other cell types or tissues"/>
</dbReference>
<feature type="domain" description="Ras-GEF" evidence="4">
    <location>
        <begin position="233"/>
        <end position="392"/>
    </location>
</feature>
<sequence>SETLLDDFMLTHPIFLPADKLQQVLLEQYPSQKKPSEGWQGWDGADRKQAVLSVAFRYLDTYRELLQEEGERSHCFPKVPQGHAGPSRPHVPSGQRDCPEAEASSRWQTSLLRLPAGHETGCVLNFVLALPLRHDTRIAAAGWRGHVKRHIFLNTSQGAHIRKRAVTSCATGNTLLAFQTQFSFSFDVPGLTALTAHTRGGVYAEREELMKLSGRGLRNCQTAGMGGASTAEEQTLMRSNLHHADLQCCAVLCRPQVEFVCYVFHGEQARWRPLNLELVLQRCSEVQHWVATEILQCQSLPKRVQLLRKFIKIAALCKQQQDLLSFLALVLGLDNPAVSRLRLTWEPAPARPSSLWAEPEKAGDPSRNHKSYRDLLSSLRPPLIPFTPLLLK</sequence>
<dbReference type="PROSITE" id="PS50009">
    <property type="entry name" value="RASGEF_CAT"/>
    <property type="match status" value="1"/>
</dbReference>
<dbReference type="InterPro" id="IPR023578">
    <property type="entry name" value="Ras_GEF_dom_sf"/>
</dbReference>
<dbReference type="Ensembl" id="ENSLOCT00000016714.1">
    <property type="protein sequence ID" value="ENSLOCP00000016684.1"/>
    <property type="gene ID" value="ENSLOCG00000013525.1"/>
</dbReference>
<dbReference type="EMBL" id="AHAT01030990">
    <property type="status" value="NOT_ANNOTATED_CDS"/>
    <property type="molecule type" value="Genomic_DNA"/>
</dbReference>
<protein>
    <submittedName>
        <fullName evidence="5">Rap guanine nucleotide exchange factor like 1</fullName>
    </submittedName>
</protein>
<keyword evidence="1 2" id="KW-0344">Guanine-nucleotide releasing factor</keyword>
<dbReference type="HOGENOM" id="CLU_028002_1_0_1"/>
<dbReference type="InterPro" id="IPR008937">
    <property type="entry name" value="Ras-like_GEF"/>
</dbReference>
<reference evidence="5" key="2">
    <citation type="submission" date="2025-08" db="UniProtKB">
        <authorList>
            <consortium name="Ensembl"/>
        </authorList>
    </citation>
    <scope>IDENTIFICATION</scope>
</reference>
<evidence type="ECO:0000313" key="5">
    <source>
        <dbReference type="Ensembl" id="ENSLOCP00000016684.1"/>
    </source>
</evidence>
<dbReference type="SUPFAM" id="SSF48366">
    <property type="entry name" value="Ras GEF"/>
    <property type="match status" value="1"/>
</dbReference>
<dbReference type="SMART" id="SM00147">
    <property type="entry name" value="RasGEF"/>
    <property type="match status" value="1"/>
</dbReference>
<dbReference type="PANTHER" id="PTHR23113:SF230">
    <property type="entry name" value="RAP GUANINE NUCLEOTIDE EXCHANGE FACTOR-LIKE 1"/>
    <property type="match status" value="1"/>
</dbReference>
<evidence type="ECO:0000256" key="2">
    <source>
        <dbReference type="PROSITE-ProRule" id="PRU00168"/>
    </source>
</evidence>
<name>W5N7S5_LEPOC</name>
<dbReference type="EMBL" id="AHAT01030988">
    <property type="status" value="NOT_ANNOTATED_CDS"/>
    <property type="molecule type" value="Genomic_DNA"/>
</dbReference>
<evidence type="ECO:0000313" key="6">
    <source>
        <dbReference type="Proteomes" id="UP000018468"/>
    </source>
</evidence>
<accession>W5N7S5</accession>
<organism evidence="5 6">
    <name type="scientific">Lepisosteus oculatus</name>
    <name type="common">Spotted gar</name>
    <dbReference type="NCBI Taxonomy" id="7918"/>
    <lineage>
        <taxon>Eukaryota</taxon>
        <taxon>Metazoa</taxon>
        <taxon>Chordata</taxon>
        <taxon>Craniata</taxon>
        <taxon>Vertebrata</taxon>
        <taxon>Euteleostomi</taxon>
        <taxon>Actinopterygii</taxon>
        <taxon>Neopterygii</taxon>
        <taxon>Holostei</taxon>
        <taxon>Semionotiformes</taxon>
        <taxon>Lepisosteidae</taxon>
        <taxon>Lepisosteus</taxon>
    </lineage>
</organism>
<dbReference type="GO" id="GO:0007264">
    <property type="term" value="P:small GTPase-mediated signal transduction"/>
    <property type="evidence" value="ECO:0007669"/>
    <property type="project" value="InterPro"/>
</dbReference>
<dbReference type="InterPro" id="IPR036964">
    <property type="entry name" value="RASGEF_cat_dom_sf"/>
</dbReference>
<dbReference type="Pfam" id="PF00617">
    <property type="entry name" value="RasGEF"/>
    <property type="match status" value="1"/>
</dbReference>
<dbReference type="GeneTree" id="ENSGT00940000160144"/>
<dbReference type="Gene3D" id="1.20.870.10">
    <property type="entry name" value="Son of sevenless (SoS) protein Chain: S domain 1"/>
    <property type="match status" value="1"/>
</dbReference>
<dbReference type="PANTHER" id="PTHR23113">
    <property type="entry name" value="GUANINE NUCLEOTIDE EXCHANGE FACTOR"/>
    <property type="match status" value="1"/>
</dbReference>
<dbReference type="Proteomes" id="UP000018468">
    <property type="component" value="Linkage group LG15"/>
</dbReference>
<dbReference type="EMBL" id="AHAT01030991">
    <property type="status" value="NOT_ANNOTATED_CDS"/>
    <property type="molecule type" value="Genomic_DNA"/>
</dbReference>
<feature type="region of interest" description="Disordered" evidence="3">
    <location>
        <begin position="76"/>
        <end position="102"/>
    </location>
</feature>
<evidence type="ECO:0000256" key="1">
    <source>
        <dbReference type="ARBA" id="ARBA00022658"/>
    </source>
</evidence>
<evidence type="ECO:0000259" key="4">
    <source>
        <dbReference type="PROSITE" id="PS50009"/>
    </source>
</evidence>
<dbReference type="AlphaFoldDB" id="W5N7S5"/>
<dbReference type="Gene3D" id="1.10.840.10">
    <property type="entry name" value="Ras guanine-nucleotide exchange factors catalytic domain"/>
    <property type="match status" value="1"/>
</dbReference>
<dbReference type="InterPro" id="IPR001895">
    <property type="entry name" value="RASGEF_cat_dom"/>
</dbReference>
<keyword evidence="6" id="KW-1185">Reference proteome</keyword>
<dbReference type="EMBL" id="AHAT01030989">
    <property type="status" value="NOT_ANNOTATED_CDS"/>
    <property type="molecule type" value="Genomic_DNA"/>
</dbReference>
<evidence type="ECO:0000256" key="3">
    <source>
        <dbReference type="SAM" id="MobiDB-lite"/>
    </source>
</evidence>
<dbReference type="GO" id="GO:0005085">
    <property type="term" value="F:guanyl-nucleotide exchange factor activity"/>
    <property type="evidence" value="ECO:0007669"/>
    <property type="project" value="UniProtKB-KW"/>
</dbReference>
<reference evidence="5" key="3">
    <citation type="submission" date="2025-09" db="UniProtKB">
        <authorList>
            <consortium name="Ensembl"/>
        </authorList>
    </citation>
    <scope>IDENTIFICATION</scope>
</reference>